<reference evidence="12" key="2">
    <citation type="submission" date="2023-02" db="EMBL/GenBank/DDBJ databases">
        <authorList>
            <person name="Rayyan A."/>
            <person name="Meyer T."/>
            <person name="Kyndt J.A."/>
        </authorList>
    </citation>
    <scope>NUCLEOTIDE SEQUENCE</scope>
    <source>
        <strain evidence="12">DSM 9987</strain>
    </source>
</reference>
<dbReference type="EMBL" id="JAQQLI010000072">
    <property type="protein sequence ID" value="MDC7789433.1"/>
    <property type="molecule type" value="Genomic_DNA"/>
</dbReference>
<feature type="compositionally biased region" description="Acidic residues" evidence="10">
    <location>
        <begin position="93"/>
        <end position="104"/>
    </location>
</feature>
<comment type="caution">
    <text evidence="12">The sequence shown here is derived from an EMBL/GenBank/DDBJ whole genome shotgun (WGS) entry which is preliminary data.</text>
</comment>
<dbReference type="RefSeq" id="WP_272780258.1">
    <property type="nucleotide sequence ID" value="NZ_JAQQLI010000072.1"/>
</dbReference>
<dbReference type="PANTHER" id="PTHR33446">
    <property type="entry name" value="PROTEIN TONB-RELATED"/>
    <property type="match status" value="1"/>
</dbReference>
<evidence type="ECO:0000256" key="7">
    <source>
        <dbReference type="ARBA" id="ARBA00022927"/>
    </source>
</evidence>
<feature type="compositionally biased region" description="Basic and acidic residues" evidence="10">
    <location>
        <begin position="132"/>
        <end position="150"/>
    </location>
</feature>
<proteinExistence type="inferred from homology"/>
<dbReference type="PROSITE" id="PS52015">
    <property type="entry name" value="TONB_CTD"/>
    <property type="match status" value="1"/>
</dbReference>
<feature type="domain" description="TonB C-terminal" evidence="11">
    <location>
        <begin position="197"/>
        <end position="287"/>
    </location>
</feature>
<dbReference type="Proteomes" id="UP001165652">
    <property type="component" value="Unassembled WGS sequence"/>
</dbReference>
<evidence type="ECO:0000256" key="2">
    <source>
        <dbReference type="ARBA" id="ARBA00006555"/>
    </source>
</evidence>
<feature type="region of interest" description="Disordered" evidence="10">
    <location>
        <begin position="79"/>
        <end position="199"/>
    </location>
</feature>
<evidence type="ECO:0000256" key="3">
    <source>
        <dbReference type="ARBA" id="ARBA00022448"/>
    </source>
</evidence>
<protein>
    <submittedName>
        <fullName evidence="12">TonB family protein</fullName>
    </submittedName>
</protein>
<dbReference type="Gene3D" id="3.30.1150.10">
    <property type="match status" value="1"/>
</dbReference>
<evidence type="ECO:0000256" key="8">
    <source>
        <dbReference type="ARBA" id="ARBA00022989"/>
    </source>
</evidence>
<evidence type="ECO:0000256" key="1">
    <source>
        <dbReference type="ARBA" id="ARBA00004383"/>
    </source>
</evidence>
<feature type="compositionally biased region" description="Polar residues" evidence="10">
    <location>
        <begin position="182"/>
        <end position="199"/>
    </location>
</feature>
<evidence type="ECO:0000313" key="13">
    <source>
        <dbReference type="Proteomes" id="UP001165652"/>
    </source>
</evidence>
<reference evidence="12" key="1">
    <citation type="journal article" date="2023" name="Microbiol Resour">
        <title>Genome Sequences of Rhodoplanes serenus and Two Thermotolerant Strains, Rhodoplanes tepidamans and 'Rhodoplanes cryptolactis,' Further Refine the Genus.</title>
        <authorList>
            <person name="Rayyan A.A."/>
            <person name="Kyndt J.A."/>
        </authorList>
    </citation>
    <scope>NUCLEOTIDE SEQUENCE</scope>
    <source>
        <strain evidence="12">DSM 9987</strain>
    </source>
</reference>
<keyword evidence="4" id="KW-1003">Cell membrane</keyword>
<dbReference type="NCBIfam" id="TIGR01352">
    <property type="entry name" value="tonB_Cterm"/>
    <property type="match status" value="1"/>
</dbReference>
<evidence type="ECO:0000313" key="12">
    <source>
        <dbReference type="EMBL" id="MDC7789433.1"/>
    </source>
</evidence>
<comment type="similarity">
    <text evidence="2">Belongs to the TonB family.</text>
</comment>
<evidence type="ECO:0000256" key="6">
    <source>
        <dbReference type="ARBA" id="ARBA00022692"/>
    </source>
</evidence>
<keyword evidence="6" id="KW-0812">Transmembrane</keyword>
<accession>A0ABT5JIB3</accession>
<keyword evidence="8" id="KW-1133">Transmembrane helix</keyword>
<organism evidence="12 13">
    <name type="scientific">Rhodoplanes tepidamans</name>
    <name type="common">Rhodoplanes cryptolactis</name>
    <dbReference type="NCBI Taxonomy" id="200616"/>
    <lineage>
        <taxon>Bacteria</taxon>
        <taxon>Pseudomonadati</taxon>
        <taxon>Pseudomonadota</taxon>
        <taxon>Alphaproteobacteria</taxon>
        <taxon>Hyphomicrobiales</taxon>
        <taxon>Nitrobacteraceae</taxon>
        <taxon>Rhodoplanes</taxon>
    </lineage>
</organism>
<feature type="compositionally biased region" description="Basic residues" evidence="10">
    <location>
        <begin position="151"/>
        <end position="163"/>
    </location>
</feature>
<gene>
    <name evidence="12" type="ORF">PQJ73_27445</name>
</gene>
<dbReference type="InterPro" id="IPR006260">
    <property type="entry name" value="TonB/TolA_C"/>
</dbReference>
<keyword evidence="3" id="KW-0813">Transport</keyword>
<dbReference type="SUPFAM" id="SSF74653">
    <property type="entry name" value="TolA/TonB C-terminal domain"/>
    <property type="match status" value="1"/>
</dbReference>
<feature type="compositionally biased region" description="Low complexity" evidence="10">
    <location>
        <begin position="164"/>
        <end position="178"/>
    </location>
</feature>
<keyword evidence="13" id="KW-1185">Reference proteome</keyword>
<dbReference type="InterPro" id="IPR037682">
    <property type="entry name" value="TonB_C"/>
</dbReference>
<evidence type="ECO:0000256" key="4">
    <source>
        <dbReference type="ARBA" id="ARBA00022475"/>
    </source>
</evidence>
<evidence type="ECO:0000256" key="9">
    <source>
        <dbReference type="ARBA" id="ARBA00023136"/>
    </source>
</evidence>
<evidence type="ECO:0000259" key="11">
    <source>
        <dbReference type="PROSITE" id="PS52015"/>
    </source>
</evidence>
<dbReference type="InterPro" id="IPR051045">
    <property type="entry name" value="TonB-dependent_transducer"/>
</dbReference>
<keyword evidence="7" id="KW-0653">Protein transport</keyword>
<dbReference type="PANTHER" id="PTHR33446:SF2">
    <property type="entry name" value="PROTEIN TONB"/>
    <property type="match status" value="1"/>
</dbReference>
<evidence type="ECO:0000256" key="5">
    <source>
        <dbReference type="ARBA" id="ARBA00022519"/>
    </source>
</evidence>
<name>A0ABT5JIB3_RHOTP</name>
<keyword evidence="5" id="KW-0997">Cell inner membrane</keyword>
<comment type="subcellular location">
    <subcellularLocation>
        <location evidence="1">Cell inner membrane</location>
        <topology evidence="1">Single-pass membrane protein</topology>
        <orientation evidence="1">Periplasmic side</orientation>
    </subcellularLocation>
</comment>
<evidence type="ECO:0000256" key="10">
    <source>
        <dbReference type="SAM" id="MobiDB-lite"/>
    </source>
</evidence>
<dbReference type="Pfam" id="PF03544">
    <property type="entry name" value="TonB_C"/>
    <property type="match status" value="1"/>
</dbReference>
<sequence>MRAPIHHADREPPGRLLRRWALATACVAGLHGAAVGTALQWPRETVAAAEPPAAVMIELSPLAVAPDAPQQEVALGPTMVASQAAAPSQREDDPVETEEPEPEPEPVPIVKTEVELPPVPEKPNAAAVLPAEAKREADPDPPKDLREKPEPKRKRKTRDRPRTRAALAAPTTAAPQAANLRRASTNAAPTAGTSSSVAPSTWRGLLTALLNRHKRFPPGGGHGTAMVAFTIDRAGRVLSARLVRSAGDPALDQEAVALARRVSPVPPPPAEIAGRTISLAVPVRFDR</sequence>
<keyword evidence="9" id="KW-0472">Membrane</keyword>